<dbReference type="EMBL" id="FODO01000003">
    <property type="protein sequence ID" value="SEO01982.1"/>
    <property type="molecule type" value="Genomic_DNA"/>
</dbReference>
<dbReference type="InterPro" id="IPR042268">
    <property type="entry name" value="BamC_C"/>
</dbReference>
<dbReference type="STRING" id="42354.SAMN05216333_103118"/>
<keyword evidence="1" id="KW-0732">Signal</keyword>
<reference evidence="3" key="1">
    <citation type="submission" date="2016-10" db="EMBL/GenBank/DDBJ databases">
        <authorList>
            <person name="Varghese N."/>
            <person name="Submissions S."/>
        </authorList>
    </citation>
    <scope>NUCLEOTIDE SEQUENCE [LARGE SCALE GENOMIC DNA]</scope>
    <source>
        <strain evidence="3">Nm76</strain>
    </source>
</reference>
<proteinExistence type="predicted"/>
<dbReference type="Proteomes" id="UP000198814">
    <property type="component" value="Unassembled WGS sequence"/>
</dbReference>
<accession>A0A1H8LA04</accession>
<organism evidence="2 3">
    <name type="scientific">Nitrosomonas oligotropha</name>
    <dbReference type="NCBI Taxonomy" id="42354"/>
    <lineage>
        <taxon>Bacteria</taxon>
        <taxon>Pseudomonadati</taxon>
        <taxon>Pseudomonadota</taxon>
        <taxon>Betaproteobacteria</taxon>
        <taxon>Nitrosomonadales</taxon>
        <taxon>Nitrosomonadaceae</taxon>
        <taxon>Nitrosomonas</taxon>
    </lineage>
</organism>
<feature type="signal peptide" evidence="1">
    <location>
        <begin position="1"/>
        <end position="27"/>
    </location>
</feature>
<sequence length="384" mass="43355">MSKMKWRKVTIPSLVLTLSLASTGCKMIDLFPETKTIDYKSAGKLPPLEIPPDLIQPAIDERYAIPEASSSGSTTFSSYNNERGGQQKTVSSSLIPLSIQNVHIERAGTQRWLVIPQPPEAVWPVVKEFWQELGFLIKMEVPEAGIMETDWAENRAKIPQDIIRTFLSTFLDSIYSTAERDKFRTRLERNDTSTEVYISHRGMTEVLEGGSLNRTVWQPRPADPDLEAEMLSRLMMRFGVEEQKAKLELTTGRSSTTERAFINSEGTSLVVNEAFDRSWRRVGLALDRIGFTVEDRNREQGIYFVRYVSPDKDSKKKGDDEGILSNIMFWRSGDKDSAKAEKYRIQVHNTGTNTSNVTLLNDDGTAVGSATASRILKLLHEQLK</sequence>
<protein>
    <submittedName>
        <fullName evidence="2">Beta-barrel assembly machine subunit BamC</fullName>
    </submittedName>
</protein>
<dbReference type="Pfam" id="PF06804">
    <property type="entry name" value="Lipoprotein_18"/>
    <property type="match status" value="1"/>
</dbReference>
<evidence type="ECO:0000256" key="1">
    <source>
        <dbReference type="SAM" id="SignalP"/>
    </source>
</evidence>
<dbReference type="OrthoDB" id="5291099at2"/>
<evidence type="ECO:0000313" key="2">
    <source>
        <dbReference type="EMBL" id="SEO01982.1"/>
    </source>
</evidence>
<feature type="chain" id="PRO_5011605460" evidence="1">
    <location>
        <begin position="28"/>
        <end position="384"/>
    </location>
</feature>
<dbReference type="AlphaFoldDB" id="A0A1H8LA04"/>
<evidence type="ECO:0000313" key="3">
    <source>
        <dbReference type="Proteomes" id="UP000198814"/>
    </source>
</evidence>
<gene>
    <name evidence="2" type="ORF">SAMN05216333_103118</name>
</gene>
<dbReference type="PROSITE" id="PS51257">
    <property type="entry name" value="PROKAR_LIPOPROTEIN"/>
    <property type="match status" value="1"/>
</dbReference>
<name>A0A1H8LA04_9PROT</name>
<dbReference type="InterPro" id="IPR010653">
    <property type="entry name" value="NlpB/DapX"/>
</dbReference>
<dbReference type="Gene3D" id="3.30.310.170">
    <property type="entry name" value="Outer membrane protein assembly factor BamC"/>
    <property type="match status" value="1"/>
</dbReference>
<keyword evidence="3" id="KW-1185">Reference proteome</keyword>
<dbReference type="RefSeq" id="WP_090315564.1">
    <property type="nucleotide sequence ID" value="NZ_FNOE01000002.1"/>
</dbReference>